<dbReference type="Gene3D" id="3.40.50.11440">
    <property type="match status" value="1"/>
</dbReference>
<sequence>MEVSVPSYPWFGDRDLTLEFPEDWEVKVFKMNGHESPAISREEILKALRGPIGAKPLSEIAKGKDSAVIIFDDLTRPTKVGEIAEIVLDELRLEDITFVCANGAHGTFNRDDFAKKLGERIVESYPVFNHNPYENLQFLGETSFGTPVEVNAEVMSYPLKIAIGCILPHVQYGYGGGAKIMLPGVAGMRSIVHNHGILAGWGYAMKFREVHPSCQMAYGRVNEENIQRRDAEEFAKIAGLDFIVNVLVNTRRESTHVFAGDFVQAHRKGVEVAKEHYATPIEFEFDVVVANAYSKANEATLACWTATCLREGGTFVLISNSKWGQVTHFLHGRWGMRRRGGTLYLPPPEILQKAGKVVFMSEFHEKQPSFEVLGDKAVRVKSWEEVLEEIGKSKNNRVAVFPDATIQKPF</sequence>
<proteinExistence type="predicted"/>
<dbReference type="GO" id="GO:0050043">
    <property type="term" value="F:lactate racemase activity"/>
    <property type="evidence" value="ECO:0007669"/>
    <property type="project" value="InterPro"/>
</dbReference>
<name>A0A7J3M3G5_ARCFL</name>
<dbReference type="Pfam" id="PF09861">
    <property type="entry name" value="Lar_N"/>
    <property type="match status" value="1"/>
</dbReference>
<accession>A0A7J3M3G5</accession>
<comment type="caution">
    <text evidence="2">The sequence shown here is derived from an EMBL/GenBank/DDBJ whole genome shotgun (WGS) entry which is preliminary data.</text>
</comment>
<dbReference type="EMBL" id="DSYZ01000137">
    <property type="protein sequence ID" value="HGT83517.1"/>
    <property type="molecule type" value="Genomic_DNA"/>
</dbReference>
<feature type="domain" description="LarA-like N-terminal" evidence="1">
    <location>
        <begin position="11"/>
        <end position="197"/>
    </location>
</feature>
<dbReference type="InterPro" id="IPR048068">
    <property type="entry name" value="LarA-like"/>
</dbReference>
<dbReference type="PANTHER" id="PTHR33171">
    <property type="entry name" value="LAR_N DOMAIN-CONTAINING PROTEIN"/>
    <property type="match status" value="1"/>
</dbReference>
<protein>
    <submittedName>
        <fullName evidence="2">DUF2088 domain-containing protein</fullName>
    </submittedName>
</protein>
<dbReference type="InterPro" id="IPR018657">
    <property type="entry name" value="LarA-like_N"/>
</dbReference>
<gene>
    <name evidence="2" type="ORF">ENT52_07325</name>
</gene>
<evidence type="ECO:0000313" key="2">
    <source>
        <dbReference type="EMBL" id="HGT83517.1"/>
    </source>
</evidence>
<organism evidence="2">
    <name type="scientific">Archaeoglobus fulgidus</name>
    <dbReference type="NCBI Taxonomy" id="2234"/>
    <lineage>
        <taxon>Archaea</taxon>
        <taxon>Methanobacteriati</taxon>
        <taxon>Methanobacteriota</taxon>
        <taxon>Archaeoglobi</taxon>
        <taxon>Archaeoglobales</taxon>
        <taxon>Archaeoglobaceae</taxon>
        <taxon>Archaeoglobus</taxon>
    </lineage>
</organism>
<evidence type="ECO:0000259" key="1">
    <source>
        <dbReference type="Pfam" id="PF09861"/>
    </source>
</evidence>
<reference evidence="2" key="1">
    <citation type="journal article" date="2020" name="mSystems">
        <title>Genome- and Community-Level Interaction Insights into Carbon Utilization and Element Cycling Functions of Hydrothermarchaeota in Hydrothermal Sediment.</title>
        <authorList>
            <person name="Zhou Z."/>
            <person name="Liu Y."/>
            <person name="Xu W."/>
            <person name="Pan J."/>
            <person name="Luo Z.H."/>
            <person name="Li M."/>
        </authorList>
    </citation>
    <scope>NUCLEOTIDE SEQUENCE [LARGE SCALE GENOMIC DNA]</scope>
    <source>
        <strain evidence="2">SpSt-587</strain>
    </source>
</reference>
<dbReference type="PANTHER" id="PTHR33171:SF17">
    <property type="entry name" value="LARA-LIKE N-TERMINAL DOMAIN-CONTAINING PROTEIN"/>
    <property type="match status" value="1"/>
</dbReference>
<dbReference type="AlphaFoldDB" id="A0A7J3M3G5"/>